<keyword evidence="3" id="KW-1185">Reference proteome</keyword>
<evidence type="ECO:0000259" key="1">
    <source>
        <dbReference type="PROSITE" id="PS50878"/>
    </source>
</evidence>
<name>A0A9D5HR79_9LILI</name>
<feature type="domain" description="Reverse transcriptase" evidence="1">
    <location>
        <begin position="1"/>
        <end position="178"/>
    </location>
</feature>
<accession>A0A9D5HR79</accession>
<reference evidence="2" key="1">
    <citation type="submission" date="2021-03" db="EMBL/GenBank/DDBJ databases">
        <authorList>
            <person name="Li Z."/>
            <person name="Yang C."/>
        </authorList>
    </citation>
    <scope>NUCLEOTIDE SEQUENCE</scope>
    <source>
        <strain evidence="2">Dzin_1.0</strain>
        <tissue evidence="2">Leaf</tissue>
    </source>
</reference>
<dbReference type="InterPro" id="IPR026960">
    <property type="entry name" value="RVT-Znf"/>
</dbReference>
<dbReference type="InterPro" id="IPR043502">
    <property type="entry name" value="DNA/RNA_pol_sf"/>
</dbReference>
<dbReference type="PROSITE" id="PS50878">
    <property type="entry name" value="RT_POL"/>
    <property type="match status" value="1"/>
</dbReference>
<dbReference type="Proteomes" id="UP001085076">
    <property type="component" value="Miscellaneous, Linkage group lg01"/>
</dbReference>
<gene>
    <name evidence="2" type="ORF">J5N97_004696</name>
</gene>
<dbReference type="OrthoDB" id="695518at2759"/>
<comment type="caution">
    <text evidence="2">The sequence shown here is derived from an EMBL/GenBank/DDBJ whole genome shotgun (WGS) entry which is preliminary data.</text>
</comment>
<protein>
    <recommendedName>
        <fullName evidence="1">Reverse transcriptase domain-containing protein</fullName>
    </recommendedName>
</protein>
<dbReference type="Pfam" id="PF13966">
    <property type="entry name" value="zf-RVT"/>
    <property type="match status" value="1"/>
</dbReference>
<organism evidence="2 3">
    <name type="scientific">Dioscorea zingiberensis</name>
    <dbReference type="NCBI Taxonomy" id="325984"/>
    <lineage>
        <taxon>Eukaryota</taxon>
        <taxon>Viridiplantae</taxon>
        <taxon>Streptophyta</taxon>
        <taxon>Embryophyta</taxon>
        <taxon>Tracheophyta</taxon>
        <taxon>Spermatophyta</taxon>
        <taxon>Magnoliopsida</taxon>
        <taxon>Liliopsida</taxon>
        <taxon>Dioscoreales</taxon>
        <taxon>Dioscoreaceae</taxon>
        <taxon>Dioscorea</taxon>
    </lineage>
</organism>
<reference evidence="2" key="2">
    <citation type="journal article" date="2022" name="Hortic Res">
        <title>The genome of Dioscorea zingiberensis sheds light on the biosynthesis, origin and evolution of the medicinally important diosgenin saponins.</title>
        <authorList>
            <person name="Li Y."/>
            <person name="Tan C."/>
            <person name="Li Z."/>
            <person name="Guo J."/>
            <person name="Li S."/>
            <person name="Chen X."/>
            <person name="Wang C."/>
            <person name="Dai X."/>
            <person name="Yang H."/>
            <person name="Song W."/>
            <person name="Hou L."/>
            <person name="Xu J."/>
            <person name="Tong Z."/>
            <person name="Xu A."/>
            <person name="Yuan X."/>
            <person name="Wang W."/>
            <person name="Yang Q."/>
            <person name="Chen L."/>
            <person name="Sun Z."/>
            <person name="Wang K."/>
            <person name="Pan B."/>
            <person name="Chen J."/>
            <person name="Bao Y."/>
            <person name="Liu F."/>
            <person name="Qi X."/>
            <person name="Gang D.R."/>
            <person name="Wen J."/>
            <person name="Li J."/>
        </authorList>
    </citation>
    <scope>NUCLEOTIDE SEQUENCE</scope>
    <source>
        <strain evidence="2">Dzin_1.0</strain>
    </source>
</reference>
<dbReference type="InterPro" id="IPR000477">
    <property type="entry name" value="RT_dom"/>
</dbReference>
<dbReference type="EMBL" id="JAGGNH010000001">
    <property type="protein sequence ID" value="KAJ0986340.1"/>
    <property type="molecule type" value="Genomic_DNA"/>
</dbReference>
<dbReference type="Pfam" id="PF00078">
    <property type="entry name" value="RVT_1"/>
    <property type="match status" value="1"/>
</dbReference>
<evidence type="ECO:0000313" key="2">
    <source>
        <dbReference type="EMBL" id="KAJ0986340.1"/>
    </source>
</evidence>
<evidence type="ECO:0000313" key="3">
    <source>
        <dbReference type="Proteomes" id="UP001085076"/>
    </source>
</evidence>
<proteinExistence type="predicted"/>
<sequence length="511" mass="59237">MEKAYDLVSWDTVISVLAHMNFPSKWIRWVKECIGTTSMAFIINEKCGKWVTPQAGLRQGYPLSPYLFILVSQILTNILNKAESMQLLKGFRISDSLGINHILYADDLLICCRASRQNARSIITCMSMYKIITGQRFNMAKSDIYFPSWFNVRVKKAITDILALNQGVFPFKYLGCWISPFKIPVIYFKQLVTKVENKLAYWKTMYLTMAGRVTLANATLMSIPNYCLSTYAIPDSILDAITKLVRKFIWANNSDGHGLHLIGWEVVTNPKSEGGLGIKNLKVMKKAILSKHVLELLNDGEKTWIKLMKSKYGPSKPWLTTPIRKVSWTYRGLLQTARSIKSNVIQSNIINSNSVLQDPWLFDIPLNLMPTYFNIDYDMSNLSIENLRTNSQWNWDYVNIMFHPYMVDLIFEKQVDEDHNKVKWKWKNKTEGKSLTAAVYDEYRFKDLAIPWNGWKKIWKLRVIPKIKLFLWKFFHGRLPTIHYLSSIGIGLTDLCPLCKLFPETANHLFF</sequence>
<dbReference type="PANTHER" id="PTHR33116:SF78">
    <property type="entry name" value="OS12G0587133 PROTEIN"/>
    <property type="match status" value="1"/>
</dbReference>
<dbReference type="PANTHER" id="PTHR33116">
    <property type="entry name" value="REVERSE TRANSCRIPTASE ZINC-BINDING DOMAIN-CONTAINING PROTEIN-RELATED-RELATED"/>
    <property type="match status" value="1"/>
</dbReference>
<dbReference type="SUPFAM" id="SSF56672">
    <property type="entry name" value="DNA/RNA polymerases"/>
    <property type="match status" value="1"/>
</dbReference>
<dbReference type="AlphaFoldDB" id="A0A9D5HR79"/>